<proteinExistence type="predicted"/>
<keyword evidence="1" id="KW-0732">Signal</keyword>
<comment type="caution">
    <text evidence="2">The sequence shown here is derived from an EMBL/GenBank/DDBJ whole genome shotgun (WGS) entry which is preliminary data.</text>
</comment>
<dbReference type="Proteomes" id="UP000564385">
    <property type="component" value="Unassembled WGS sequence"/>
</dbReference>
<protein>
    <recommendedName>
        <fullName evidence="4">Zinc-dependent peptidase</fullName>
    </recommendedName>
</protein>
<feature type="chain" id="PRO_5032538259" description="Zinc-dependent peptidase" evidence="1">
    <location>
        <begin position="24"/>
        <end position="235"/>
    </location>
</feature>
<feature type="signal peptide" evidence="1">
    <location>
        <begin position="1"/>
        <end position="23"/>
    </location>
</feature>
<evidence type="ECO:0008006" key="4">
    <source>
        <dbReference type="Google" id="ProtNLM"/>
    </source>
</evidence>
<accession>A0A852VKM0</accession>
<reference evidence="2 3" key="1">
    <citation type="submission" date="2020-07" db="EMBL/GenBank/DDBJ databases">
        <title>Genomic Encyclopedia of Type Strains, Phase IV (KMG-V): Genome sequencing to study the core and pangenomes of soil and plant-associated prokaryotes.</title>
        <authorList>
            <person name="Whitman W."/>
        </authorList>
    </citation>
    <scope>NUCLEOTIDE SEQUENCE [LARGE SCALE GENOMIC DNA]</scope>
    <source>
        <strain evidence="2 3">M8UP22</strain>
    </source>
</reference>
<evidence type="ECO:0000313" key="2">
    <source>
        <dbReference type="EMBL" id="NYF92297.1"/>
    </source>
</evidence>
<evidence type="ECO:0000256" key="1">
    <source>
        <dbReference type="SAM" id="SignalP"/>
    </source>
</evidence>
<evidence type="ECO:0000313" key="3">
    <source>
        <dbReference type="Proteomes" id="UP000564385"/>
    </source>
</evidence>
<dbReference type="EMBL" id="JACCCU010000005">
    <property type="protein sequence ID" value="NYF92297.1"/>
    <property type="molecule type" value="Genomic_DNA"/>
</dbReference>
<sequence length="235" mass="26589">MGIRKAVVGVVCFGLCMNGWAQAQREKTDVEETRVKMTALRDAFVQSVKDAGFTCSIAVPPVMVEDVPSFGSYDPETNTLRTSAWSLLKPEESQMFYHFMGPNATEEIARKEFEDGVHHWVIVHELGHWFQACRGITEKTAKPYAIEFGADRIAAAYWNEHDPGVIAHQRPVFEAILHNFPNPVPEGASVEPFFNDHYQELGPTPGYLWFQSRMCLTAFEEKPKPSLKRVLAETR</sequence>
<dbReference type="AlphaFoldDB" id="A0A852VKM0"/>
<organism evidence="2 3">
    <name type="scientific">Tunturiibacter lichenicola</name>
    <dbReference type="NCBI Taxonomy" id="2051959"/>
    <lineage>
        <taxon>Bacteria</taxon>
        <taxon>Pseudomonadati</taxon>
        <taxon>Acidobacteriota</taxon>
        <taxon>Terriglobia</taxon>
        <taxon>Terriglobales</taxon>
        <taxon>Acidobacteriaceae</taxon>
        <taxon>Tunturiibacter</taxon>
    </lineage>
</organism>
<gene>
    <name evidence="2" type="ORF">HDF08_004420</name>
</gene>
<name>A0A852VKM0_9BACT</name>